<dbReference type="NCBIfam" id="TIGR01903">
    <property type="entry name" value="cas5_csm4"/>
    <property type="match status" value="1"/>
</dbReference>
<evidence type="ECO:0000313" key="6">
    <source>
        <dbReference type="EMBL" id="AYB00353.1"/>
    </source>
</evidence>
<dbReference type="OrthoDB" id="9792564at2"/>
<keyword evidence="4" id="KW-0051">Antiviral defense</keyword>
<dbReference type="GO" id="GO:0051607">
    <property type="term" value="P:defense response to virus"/>
    <property type="evidence" value="ECO:0007669"/>
    <property type="project" value="UniProtKB-KW"/>
</dbReference>
<reference evidence="6 7" key="1">
    <citation type="submission" date="2018-09" db="EMBL/GenBank/DDBJ databases">
        <title>Genome sequencing of Lachnoanaerobaculum umeaense DSM 23576.</title>
        <authorList>
            <person name="Kook J.-K."/>
            <person name="Park S.-N."/>
            <person name="Lim Y.K."/>
        </authorList>
    </citation>
    <scope>NUCLEOTIDE SEQUENCE [LARGE SCALE GENOMIC DNA]</scope>
    <source>
        <strain evidence="7">DSM 23576 \ CCUG 58757</strain>
    </source>
</reference>
<sequence>MNYKILKLEFTTAVHFGGGGLEKGQNVLNADTLFSVLFIEALKYGESDRLLDICKSGKLKISNAFPYIGKEYYLPKPIIRLDNDNDGDSIRKKALKKLRYIPLSKFESFINGKLNIEEESDSFGKKFGEFTLLEKVSMLTSGENDVNNLYAVEVFKYKKGSGLYLFIGFEDEKDFEMVKRLMNSISYTGIGGKISSGYGKYVLCEDTPNSNIVKKFEDIGDYKDIMSLSLCLPNEDELKKSLEDASYTVVKRSGFIASSKYADTYRKKKDLYMLEVGSVYKNIFEGDIYDVSGKNKGTHPVYRYGKPFFMGVR</sequence>
<dbReference type="RefSeq" id="WP_111524056.1">
    <property type="nucleotide sequence ID" value="NZ_CP032364.1"/>
</dbReference>
<keyword evidence="3" id="KW-0694">RNA-binding</keyword>
<dbReference type="EMBL" id="CP032364">
    <property type="protein sequence ID" value="AYB00353.1"/>
    <property type="molecule type" value="Genomic_DNA"/>
</dbReference>
<accession>A0A385Q1Y8</accession>
<organism evidence="6 7">
    <name type="scientific">Lachnoanaerobaculum umeaense</name>
    <dbReference type="NCBI Taxonomy" id="617123"/>
    <lineage>
        <taxon>Bacteria</taxon>
        <taxon>Bacillati</taxon>
        <taxon>Bacillota</taxon>
        <taxon>Clostridia</taxon>
        <taxon>Lachnospirales</taxon>
        <taxon>Lachnospiraceae</taxon>
        <taxon>Lachnoanaerobaculum</taxon>
    </lineage>
</organism>
<evidence type="ECO:0000256" key="2">
    <source>
        <dbReference type="ARBA" id="ARBA00016109"/>
    </source>
</evidence>
<name>A0A385Q1Y8_9FIRM</name>
<dbReference type="Proteomes" id="UP000265562">
    <property type="component" value="Chromosome"/>
</dbReference>
<feature type="domain" description="Csm4 C-terminal" evidence="5">
    <location>
        <begin position="222"/>
        <end position="312"/>
    </location>
</feature>
<evidence type="ECO:0000256" key="4">
    <source>
        <dbReference type="ARBA" id="ARBA00023118"/>
    </source>
</evidence>
<dbReference type="AlphaFoldDB" id="A0A385Q1Y8"/>
<dbReference type="KEGG" id="lua:D4A81_10685"/>
<gene>
    <name evidence="6" type="primary">csm4</name>
    <name evidence="6" type="ORF">D4A81_10685</name>
</gene>
<dbReference type="InterPro" id="IPR005510">
    <property type="entry name" value="Csm4"/>
</dbReference>
<comment type="similarity">
    <text evidence="1">Belongs to the CRISPR-associated Csm4 family.</text>
</comment>
<evidence type="ECO:0000256" key="1">
    <source>
        <dbReference type="ARBA" id="ARBA00005772"/>
    </source>
</evidence>
<dbReference type="InterPro" id="IPR040932">
    <property type="entry name" value="Csm4_C"/>
</dbReference>
<evidence type="ECO:0000256" key="3">
    <source>
        <dbReference type="ARBA" id="ARBA00022884"/>
    </source>
</evidence>
<protein>
    <recommendedName>
        <fullName evidence="2">CRISPR system Cms protein Csm4</fullName>
    </recommendedName>
</protein>
<evidence type="ECO:0000259" key="5">
    <source>
        <dbReference type="Pfam" id="PF17953"/>
    </source>
</evidence>
<proteinExistence type="inferred from homology"/>
<dbReference type="Pfam" id="PF17953">
    <property type="entry name" value="Csm4_C"/>
    <property type="match status" value="1"/>
</dbReference>
<dbReference type="GO" id="GO:0003723">
    <property type="term" value="F:RNA binding"/>
    <property type="evidence" value="ECO:0007669"/>
    <property type="project" value="UniProtKB-KW"/>
</dbReference>
<keyword evidence="7" id="KW-1185">Reference proteome</keyword>
<evidence type="ECO:0000313" key="7">
    <source>
        <dbReference type="Proteomes" id="UP000265562"/>
    </source>
</evidence>